<dbReference type="PANTHER" id="PTHR43685:SF2">
    <property type="entry name" value="GLYCOSYLTRANSFERASE 2-LIKE DOMAIN-CONTAINING PROTEIN"/>
    <property type="match status" value="1"/>
</dbReference>
<evidence type="ECO:0000259" key="1">
    <source>
        <dbReference type="Pfam" id="PF00535"/>
    </source>
</evidence>
<name>A0A4Q5J3Z4_9ACTN</name>
<keyword evidence="2" id="KW-0808">Transferase</keyword>
<organism evidence="2 3">
    <name type="scientific">Nocardioides iriomotensis</name>
    <dbReference type="NCBI Taxonomy" id="715784"/>
    <lineage>
        <taxon>Bacteria</taxon>
        <taxon>Bacillati</taxon>
        <taxon>Actinomycetota</taxon>
        <taxon>Actinomycetes</taxon>
        <taxon>Propionibacteriales</taxon>
        <taxon>Nocardioidaceae</taxon>
        <taxon>Nocardioides</taxon>
    </lineage>
</organism>
<evidence type="ECO:0000313" key="3">
    <source>
        <dbReference type="Proteomes" id="UP000291189"/>
    </source>
</evidence>
<comment type="caution">
    <text evidence="2">The sequence shown here is derived from an EMBL/GenBank/DDBJ whole genome shotgun (WGS) entry which is preliminary data.</text>
</comment>
<dbReference type="EMBL" id="SDPU01000018">
    <property type="protein sequence ID" value="RYU13350.1"/>
    <property type="molecule type" value="Genomic_DNA"/>
</dbReference>
<dbReference type="InterPro" id="IPR029044">
    <property type="entry name" value="Nucleotide-diphossugar_trans"/>
</dbReference>
<dbReference type="Gene3D" id="3.90.550.10">
    <property type="entry name" value="Spore Coat Polysaccharide Biosynthesis Protein SpsA, Chain A"/>
    <property type="match status" value="1"/>
</dbReference>
<keyword evidence="3" id="KW-1185">Reference proteome</keyword>
<dbReference type="GO" id="GO:0016740">
    <property type="term" value="F:transferase activity"/>
    <property type="evidence" value="ECO:0007669"/>
    <property type="project" value="UniProtKB-KW"/>
</dbReference>
<evidence type="ECO:0000313" key="2">
    <source>
        <dbReference type="EMBL" id="RYU13350.1"/>
    </source>
</evidence>
<dbReference type="SUPFAM" id="SSF53448">
    <property type="entry name" value="Nucleotide-diphospho-sugar transferases"/>
    <property type="match status" value="1"/>
</dbReference>
<proteinExistence type="predicted"/>
<protein>
    <submittedName>
        <fullName evidence="2">Glycosyltransferase family 2 protein</fullName>
    </submittedName>
</protein>
<reference evidence="2 3" key="1">
    <citation type="submission" date="2019-01" db="EMBL/GenBank/DDBJ databases">
        <title>Nocardioides guangzhouensis sp. nov., an actinobacterium isolated from soil.</title>
        <authorList>
            <person name="Fu Y."/>
            <person name="Cai Y."/>
            <person name="Lin Z."/>
            <person name="Chen P."/>
        </authorList>
    </citation>
    <scope>NUCLEOTIDE SEQUENCE [LARGE SCALE GENOMIC DNA]</scope>
    <source>
        <strain evidence="2 3">NBRC 105384</strain>
    </source>
</reference>
<dbReference type="OrthoDB" id="153025at2"/>
<dbReference type="CDD" id="cd00761">
    <property type="entry name" value="Glyco_tranf_GTA_type"/>
    <property type="match status" value="1"/>
</dbReference>
<dbReference type="AlphaFoldDB" id="A0A4Q5J3Z4"/>
<dbReference type="InterPro" id="IPR001173">
    <property type="entry name" value="Glyco_trans_2-like"/>
</dbReference>
<gene>
    <name evidence="2" type="ORF">ETU37_05790</name>
</gene>
<dbReference type="PANTHER" id="PTHR43685">
    <property type="entry name" value="GLYCOSYLTRANSFERASE"/>
    <property type="match status" value="1"/>
</dbReference>
<dbReference type="Proteomes" id="UP000291189">
    <property type="component" value="Unassembled WGS sequence"/>
</dbReference>
<dbReference type="InterPro" id="IPR050834">
    <property type="entry name" value="Glycosyltransf_2"/>
</dbReference>
<dbReference type="Pfam" id="PF00535">
    <property type="entry name" value="Glycos_transf_2"/>
    <property type="match status" value="1"/>
</dbReference>
<feature type="domain" description="Glycosyltransferase 2-like" evidence="1">
    <location>
        <begin position="19"/>
        <end position="129"/>
    </location>
</feature>
<sequence length="291" mass="31899">MRAMKSGPYNRVVSSIAVSVVIPNYNRGHLIRAAVESALSSGDVAVEVLVCDDGSTDDSESVVRGVADPRVRWLPGARSGGPAVPRNRGVREAKGEWVAFLDSDDTWLPGKLDAQLRELRRTGDRACSTNAFRCVPGQSGSAALLYDSLPSTITLADQLSTNFVITSSMVALTSDLRRVGGFPETSSLQVYEDYALWLRLAQLGPIRALPTPYVHYRDDVATSIRGGMALELRCTFNALRDFTAWRRAQDPAIRATWRERTTMARQVAGLVSVRAVVARTVRSRQWRMSSA</sequence>
<accession>A0A4Q5J3Z4</accession>